<dbReference type="RefSeq" id="WP_167873462.1">
    <property type="nucleotide sequence ID" value="NZ_CP048852.1"/>
</dbReference>
<accession>A0A6H0WQN3</accession>
<keyword evidence="5" id="KW-1185">Reference proteome</keyword>
<evidence type="ECO:0000259" key="3">
    <source>
        <dbReference type="Pfam" id="PF00534"/>
    </source>
</evidence>
<dbReference type="KEGG" id="bteq:G4P54_18325"/>
<evidence type="ECO:0000313" key="4">
    <source>
        <dbReference type="EMBL" id="QIW81596.1"/>
    </source>
</evidence>
<dbReference type="PANTHER" id="PTHR12526:SF629">
    <property type="entry name" value="TEICHURONIC ACID BIOSYNTHESIS GLYCOSYLTRANSFERASE TUAH-RELATED"/>
    <property type="match status" value="1"/>
</dbReference>
<name>A0A6H0WQN3_9BACI</name>
<dbReference type="SUPFAM" id="SSF53756">
    <property type="entry name" value="UDP-Glycosyltransferase/glycogen phosphorylase"/>
    <property type="match status" value="1"/>
</dbReference>
<dbReference type="EMBL" id="CP048852">
    <property type="protein sequence ID" value="QIW81596.1"/>
    <property type="molecule type" value="Genomic_DNA"/>
</dbReference>
<dbReference type="Pfam" id="PF00534">
    <property type="entry name" value="Glycos_transf_1"/>
    <property type="match status" value="1"/>
</dbReference>
<proteinExistence type="predicted"/>
<protein>
    <submittedName>
        <fullName evidence="4">Glycosyltransferase</fullName>
    </submittedName>
</protein>
<reference evidence="4 5" key="1">
    <citation type="submission" date="2020-02" db="EMBL/GenBank/DDBJ databases">
        <title>Genome sequencing, annotation and comparative genomic analysis of Bacillus tequilensis EA-CB0015, an effective biological control agent against Pseudocercospora fijiensis in banana plants.</title>
        <authorList>
            <person name="Cuellar-Gaviria T.Z."/>
            <person name="Ju K.-S."/>
            <person name="Villegas-Escobar V."/>
        </authorList>
    </citation>
    <scope>NUCLEOTIDE SEQUENCE [LARGE SCALE GENOMIC DNA]</scope>
    <source>
        <strain evidence="4 5">EA-CB0015</strain>
    </source>
</reference>
<organism evidence="4 5">
    <name type="scientific">Bacillus tequilensis</name>
    <dbReference type="NCBI Taxonomy" id="227866"/>
    <lineage>
        <taxon>Bacteria</taxon>
        <taxon>Bacillati</taxon>
        <taxon>Bacillota</taxon>
        <taxon>Bacilli</taxon>
        <taxon>Bacillales</taxon>
        <taxon>Bacillaceae</taxon>
        <taxon>Bacillus</taxon>
    </lineage>
</organism>
<sequence length="509" mass="59651">MKTVFMVVYTIDVNKGGMTTAMLNRSKMLVHNGYKSDLVTFDYNPYYENITSELRRIGKLDPDVNILNVNDYYRDLNTQGNVDPSYYEDEAKTEQEGYFIQDSEYDTKQYIRYFKQGSYVKYKKWTEDGYLSHIDFFNENRQRIKREEFHKNKYKHREIGFDPSNNKMNYEKYYTPDGFCYLIRWYNSETEKQQQVFLFNRNSNKVLMFKNNAEFHTYWLNKIAAAENEKPIFICDGPGSSGKVRGMKKELAHRIYMVHINHFETPYTYGSKVKQDHIDFLSNIDKLDALVVLTNDQKKDIEKQFGEHGNIFIIPNSMPYTDLPDIKKDNRKVSMFVRYHKQKAIDEAIKAFVRVIKKVPDARLEIFGHGAEKSRLEQLIIELNLQQNVFIKGYAKNVREEMGSSLITLLTSNYEAFGLSITESFMNGTPAISYDCNYGPRDVISDGVDGYIVPQKDQKTLANQIIKLLNNPDLAKEMGLKGREKVLAEYTNEVVLNKWLQLFNVLEKK</sequence>
<dbReference type="Gene3D" id="3.40.50.2000">
    <property type="entry name" value="Glycogen Phosphorylase B"/>
    <property type="match status" value="3"/>
</dbReference>
<keyword evidence="2 4" id="KW-0808">Transferase</keyword>
<dbReference type="AlphaFoldDB" id="A0A6H0WQN3"/>
<dbReference type="GO" id="GO:0016757">
    <property type="term" value="F:glycosyltransferase activity"/>
    <property type="evidence" value="ECO:0007669"/>
    <property type="project" value="UniProtKB-KW"/>
</dbReference>
<evidence type="ECO:0000256" key="1">
    <source>
        <dbReference type="ARBA" id="ARBA00022676"/>
    </source>
</evidence>
<dbReference type="PANTHER" id="PTHR12526">
    <property type="entry name" value="GLYCOSYLTRANSFERASE"/>
    <property type="match status" value="1"/>
</dbReference>
<evidence type="ECO:0000313" key="5">
    <source>
        <dbReference type="Proteomes" id="UP000501914"/>
    </source>
</evidence>
<feature type="domain" description="Glycosyl transferase family 1" evidence="3">
    <location>
        <begin position="326"/>
        <end position="484"/>
    </location>
</feature>
<evidence type="ECO:0000256" key="2">
    <source>
        <dbReference type="ARBA" id="ARBA00022679"/>
    </source>
</evidence>
<dbReference type="Proteomes" id="UP000501914">
    <property type="component" value="Chromosome"/>
</dbReference>
<keyword evidence="1" id="KW-0328">Glycosyltransferase</keyword>
<dbReference type="InterPro" id="IPR001296">
    <property type="entry name" value="Glyco_trans_1"/>
</dbReference>
<gene>
    <name evidence="4" type="ORF">G4P54_18325</name>
</gene>